<dbReference type="InterPro" id="IPR003960">
    <property type="entry name" value="ATPase_AAA_CS"/>
</dbReference>
<accession>A0A6F9DNH1</accession>
<dbReference type="EMBL" id="LR788664">
    <property type="protein sequence ID" value="CAB3264526.1"/>
    <property type="molecule type" value="mRNA"/>
</dbReference>
<evidence type="ECO:0000313" key="3">
    <source>
        <dbReference type="EMBL" id="CAB3264526.1"/>
    </source>
</evidence>
<protein>
    <submittedName>
        <fullName evidence="3">Nuclear valosin-containing protein-like</fullName>
    </submittedName>
</protein>
<dbReference type="InterPro" id="IPR055278">
    <property type="entry name" value="CDC48c"/>
</dbReference>
<dbReference type="PANTHER" id="PTHR48470">
    <property type="entry name" value="CELL DIVISION CONTROL PROTEIN 48 C ISOFORM 1"/>
    <property type="match status" value="1"/>
</dbReference>
<comment type="similarity">
    <text evidence="1">Belongs to the AAA ATPase family.</text>
</comment>
<proteinExistence type="evidence at transcript level"/>
<dbReference type="PANTHER" id="PTHR48470:SF1">
    <property type="entry name" value="CELL DIVISION CONTROL PROTEIN 48 C ISOFORM 1"/>
    <property type="match status" value="1"/>
</dbReference>
<keyword evidence="1" id="KW-0547">Nucleotide-binding</keyword>
<evidence type="ECO:0000256" key="1">
    <source>
        <dbReference type="RuleBase" id="RU003651"/>
    </source>
</evidence>
<dbReference type="PROSITE" id="PS00674">
    <property type="entry name" value="AAA"/>
    <property type="match status" value="1"/>
</dbReference>
<dbReference type="GO" id="GO:0016887">
    <property type="term" value="F:ATP hydrolysis activity"/>
    <property type="evidence" value="ECO:0007669"/>
    <property type="project" value="InterPro"/>
</dbReference>
<dbReference type="Gene3D" id="1.10.8.60">
    <property type="match status" value="1"/>
</dbReference>
<dbReference type="SMART" id="SM00382">
    <property type="entry name" value="AAA"/>
    <property type="match status" value="1"/>
</dbReference>
<dbReference type="Pfam" id="PF17862">
    <property type="entry name" value="AAA_lid_3"/>
    <property type="match status" value="1"/>
</dbReference>
<dbReference type="InterPro" id="IPR003593">
    <property type="entry name" value="AAA+_ATPase"/>
</dbReference>
<dbReference type="GO" id="GO:0005524">
    <property type="term" value="F:ATP binding"/>
    <property type="evidence" value="ECO:0007669"/>
    <property type="project" value="UniProtKB-KW"/>
</dbReference>
<gene>
    <name evidence="3" type="primary">Nvl</name>
</gene>
<dbReference type="FunFam" id="3.40.50.300:FF:000600">
    <property type="entry name" value="Nuclear valosin-containing protein-like"/>
    <property type="match status" value="1"/>
</dbReference>
<dbReference type="InterPro" id="IPR003959">
    <property type="entry name" value="ATPase_AAA_core"/>
</dbReference>
<dbReference type="SUPFAM" id="SSF52540">
    <property type="entry name" value="P-loop containing nucleoside triphosphate hydrolases"/>
    <property type="match status" value="1"/>
</dbReference>
<name>A0A6F9DNH1_9ASCI</name>
<keyword evidence="1" id="KW-0067">ATP-binding</keyword>
<reference evidence="3" key="1">
    <citation type="submission" date="2020-04" db="EMBL/GenBank/DDBJ databases">
        <authorList>
            <person name="Neveu A P."/>
        </authorList>
    </citation>
    <scope>NUCLEOTIDE SEQUENCE</scope>
    <source>
        <tissue evidence="3">Whole embryo</tissue>
    </source>
</reference>
<dbReference type="Pfam" id="PF00004">
    <property type="entry name" value="AAA"/>
    <property type="match status" value="1"/>
</dbReference>
<dbReference type="InterPro" id="IPR027417">
    <property type="entry name" value="P-loop_NTPase"/>
</dbReference>
<dbReference type="InterPro" id="IPR041569">
    <property type="entry name" value="AAA_lid_3"/>
</dbReference>
<sequence length="322" mass="35398">MKQSDLTFADFAGNEKSLKELARLLLHMNHPEIYSTLGVSPPRGVLLHGPPGCGKTLLGNAIAGQLNILLLRLAGPELIGGVSGESERRVREVFETATQNAPCVLFLDEIDAVAQRRENSSKDMERRIVAQLLTCMDEMNQGANQVMVVGATNRPEMLDTALRRAGRFDREICLGIPDEQARTQILQVLCKGLKLADDVSYQLIARLTPGYVGADLLSLCREAAMHAVNRILRVTGPDDVREPNSNKGDILELLRENQPFDDEKLNSLSIECGDFQLAVRDVQPSAKREGFATIPDVTWDDVGALESIRDELSMAILVRNGD</sequence>
<feature type="domain" description="AAA+ ATPase" evidence="2">
    <location>
        <begin position="41"/>
        <end position="178"/>
    </location>
</feature>
<dbReference type="AlphaFoldDB" id="A0A6F9DNH1"/>
<organism evidence="3">
    <name type="scientific">Phallusia mammillata</name>
    <dbReference type="NCBI Taxonomy" id="59560"/>
    <lineage>
        <taxon>Eukaryota</taxon>
        <taxon>Metazoa</taxon>
        <taxon>Chordata</taxon>
        <taxon>Tunicata</taxon>
        <taxon>Ascidiacea</taxon>
        <taxon>Phlebobranchia</taxon>
        <taxon>Ascidiidae</taxon>
        <taxon>Phallusia</taxon>
    </lineage>
</organism>
<dbReference type="Gene3D" id="3.40.50.300">
    <property type="entry name" value="P-loop containing nucleotide triphosphate hydrolases"/>
    <property type="match status" value="1"/>
</dbReference>
<evidence type="ECO:0000259" key="2">
    <source>
        <dbReference type="SMART" id="SM00382"/>
    </source>
</evidence>